<keyword evidence="1" id="KW-0472">Membrane</keyword>
<dbReference type="InterPro" id="IPR036890">
    <property type="entry name" value="HATPase_C_sf"/>
</dbReference>
<dbReference type="InterPro" id="IPR010559">
    <property type="entry name" value="Sig_transdc_His_kin_internal"/>
</dbReference>
<dbReference type="PANTHER" id="PTHR34220:SF7">
    <property type="entry name" value="SENSOR HISTIDINE KINASE YPDA"/>
    <property type="match status" value="1"/>
</dbReference>
<feature type="transmembrane region" description="Helical" evidence="1">
    <location>
        <begin position="24"/>
        <end position="47"/>
    </location>
</feature>
<keyword evidence="3" id="KW-0418">Kinase</keyword>
<organism evidence="3 4">
    <name type="scientific">Luteimonas notoginsengisoli</name>
    <dbReference type="NCBI Taxonomy" id="1578200"/>
    <lineage>
        <taxon>Bacteria</taxon>
        <taxon>Pseudomonadati</taxon>
        <taxon>Pseudomonadota</taxon>
        <taxon>Gammaproteobacteria</taxon>
        <taxon>Lysobacterales</taxon>
        <taxon>Lysobacteraceae</taxon>
        <taxon>Luteimonas</taxon>
    </lineage>
</organism>
<dbReference type="Proteomes" id="UP001595724">
    <property type="component" value="Unassembled WGS sequence"/>
</dbReference>
<accession>A0ABV7UR16</accession>
<feature type="transmembrane region" description="Helical" evidence="1">
    <location>
        <begin position="92"/>
        <end position="112"/>
    </location>
</feature>
<dbReference type="EMBL" id="JBHRYF010000001">
    <property type="protein sequence ID" value="MFC3658968.1"/>
    <property type="molecule type" value="Genomic_DNA"/>
</dbReference>
<dbReference type="SUPFAM" id="SSF55874">
    <property type="entry name" value="ATPase domain of HSP90 chaperone/DNA topoisomerase II/histidine kinase"/>
    <property type="match status" value="1"/>
</dbReference>
<reference evidence="4" key="1">
    <citation type="journal article" date="2019" name="Int. J. Syst. Evol. Microbiol.">
        <title>The Global Catalogue of Microorganisms (GCM) 10K type strain sequencing project: providing services to taxonomists for standard genome sequencing and annotation.</title>
        <authorList>
            <consortium name="The Broad Institute Genomics Platform"/>
            <consortium name="The Broad Institute Genome Sequencing Center for Infectious Disease"/>
            <person name="Wu L."/>
            <person name="Ma J."/>
        </authorList>
    </citation>
    <scope>NUCLEOTIDE SEQUENCE [LARGE SCALE GENOMIC DNA]</scope>
    <source>
        <strain evidence="4">KCTC 42211</strain>
    </source>
</reference>
<keyword evidence="1" id="KW-0812">Transmembrane</keyword>
<proteinExistence type="predicted"/>
<keyword evidence="1" id="KW-1133">Transmembrane helix</keyword>
<feature type="transmembrane region" description="Helical" evidence="1">
    <location>
        <begin position="59"/>
        <end position="80"/>
    </location>
</feature>
<sequence>MPAITTQCRVSSLKRSDAPTPLEALWRPTALTTVVLVGEALALILALAPAGSDDRLVRFGLASLGIQWVALGTLGTFYLARRQLARLPTHAMAWACLGLLLAMTGIVAAVAWQMLEPALEPAGSGVRFVLRLLAMALVVGLLALVAFQNYLHARRLLVRSKQLELEALQARIRPHFLFNTLNTGAALVHARPDEAERVLLDLADLFRHALRGPQRIPLADELTLTRRYLDIELLRFGERLRLEWQVPDSLPDVHVPSLSIQPLAENAIRHGIERLPQGGCVDVMVEVTATEVIVTVGNDMPHVAAASTGHAVGLASSRERVDALTEGRGRVEAHVQDGRHMARMVLPLE</sequence>
<protein>
    <submittedName>
        <fullName evidence="3">Sensor histidine kinase</fullName>
        <ecNumber evidence="3">2.7.13.3</ecNumber>
    </submittedName>
</protein>
<feature type="transmembrane region" description="Helical" evidence="1">
    <location>
        <begin position="132"/>
        <end position="151"/>
    </location>
</feature>
<comment type="caution">
    <text evidence="3">The sequence shown here is derived from an EMBL/GenBank/DDBJ whole genome shotgun (WGS) entry which is preliminary data.</text>
</comment>
<dbReference type="Pfam" id="PF06580">
    <property type="entry name" value="His_kinase"/>
    <property type="match status" value="1"/>
</dbReference>
<dbReference type="EC" id="2.7.13.3" evidence="3"/>
<feature type="domain" description="Signal transduction histidine kinase internal region" evidence="2">
    <location>
        <begin position="164"/>
        <end position="240"/>
    </location>
</feature>
<evidence type="ECO:0000256" key="1">
    <source>
        <dbReference type="SAM" id="Phobius"/>
    </source>
</evidence>
<dbReference type="RefSeq" id="WP_386705893.1">
    <property type="nucleotide sequence ID" value="NZ_JBHRYF010000001.1"/>
</dbReference>
<name>A0ABV7UR16_9GAMM</name>
<dbReference type="PANTHER" id="PTHR34220">
    <property type="entry name" value="SENSOR HISTIDINE KINASE YPDA"/>
    <property type="match status" value="1"/>
</dbReference>
<keyword evidence="4" id="KW-1185">Reference proteome</keyword>
<keyword evidence="3" id="KW-0808">Transferase</keyword>
<dbReference type="InterPro" id="IPR050640">
    <property type="entry name" value="Bact_2-comp_sensor_kinase"/>
</dbReference>
<evidence type="ECO:0000313" key="4">
    <source>
        <dbReference type="Proteomes" id="UP001595724"/>
    </source>
</evidence>
<dbReference type="Gene3D" id="3.30.565.10">
    <property type="entry name" value="Histidine kinase-like ATPase, C-terminal domain"/>
    <property type="match status" value="1"/>
</dbReference>
<evidence type="ECO:0000259" key="2">
    <source>
        <dbReference type="Pfam" id="PF06580"/>
    </source>
</evidence>
<gene>
    <name evidence="3" type="ORF">ACFOM9_02595</name>
</gene>
<evidence type="ECO:0000313" key="3">
    <source>
        <dbReference type="EMBL" id="MFC3658968.1"/>
    </source>
</evidence>
<dbReference type="GO" id="GO:0004673">
    <property type="term" value="F:protein histidine kinase activity"/>
    <property type="evidence" value="ECO:0007669"/>
    <property type="project" value="UniProtKB-EC"/>
</dbReference>